<dbReference type="Proteomes" id="UP001243844">
    <property type="component" value="Unassembled WGS sequence"/>
</dbReference>
<dbReference type="AlphaFoldDB" id="A0AAW8JBU2"/>
<evidence type="ECO:0000313" key="1">
    <source>
        <dbReference type="EMBL" id="MDQ8936689.1"/>
    </source>
</evidence>
<name>A0AAW8JBU2_9GAMM</name>
<organism evidence="1 2">
    <name type="scientific">Acinetobacter rudis</name>
    <dbReference type="NCBI Taxonomy" id="632955"/>
    <lineage>
        <taxon>Bacteria</taxon>
        <taxon>Pseudomonadati</taxon>
        <taxon>Pseudomonadota</taxon>
        <taxon>Gammaproteobacteria</taxon>
        <taxon>Moraxellales</taxon>
        <taxon>Moraxellaceae</taxon>
        <taxon>Acinetobacter</taxon>
    </lineage>
</organism>
<dbReference type="EMBL" id="JAVIDL010000030">
    <property type="protein sequence ID" value="MDQ8936689.1"/>
    <property type="molecule type" value="Genomic_DNA"/>
</dbReference>
<sequence>MSNQAFQAFKMQAHLIGLHVENFNTTIESIQNKGRSDADWIIAIKDFENTHALHGHYWEKHPKGDETLLLLSGKIVLSYCDESFQNVKSIVLQAGEVLVVAKDTWHRLEVHHPGQLMFFTPAQGSKIVKVQEQYDV</sequence>
<evidence type="ECO:0008006" key="3">
    <source>
        <dbReference type="Google" id="ProtNLM"/>
    </source>
</evidence>
<dbReference type="InterPro" id="IPR011051">
    <property type="entry name" value="RmlC_Cupin_sf"/>
</dbReference>
<comment type="caution">
    <text evidence="1">The sequence shown here is derived from an EMBL/GenBank/DDBJ whole genome shotgun (WGS) entry which is preliminary data.</text>
</comment>
<dbReference type="Gene3D" id="2.60.120.10">
    <property type="entry name" value="Jelly Rolls"/>
    <property type="match status" value="1"/>
</dbReference>
<gene>
    <name evidence="1" type="ORF">RFH47_13270</name>
</gene>
<proteinExistence type="predicted"/>
<accession>A0AAW8JBU2</accession>
<dbReference type="InterPro" id="IPR014710">
    <property type="entry name" value="RmlC-like_jellyroll"/>
</dbReference>
<evidence type="ECO:0000313" key="2">
    <source>
        <dbReference type="Proteomes" id="UP001243844"/>
    </source>
</evidence>
<reference evidence="1" key="1">
    <citation type="submission" date="2023-08" db="EMBL/GenBank/DDBJ databases">
        <title>Emergence of clinically-relevant ST2 carbapenem-resistant Acinetobacter baumannii strains in hospital sewages in Zhejiang, East of China.</title>
        <authorList>
            <person name="Kaichao C."/>
            <person name="Zhang R."/>
        </authorList>
    </citation>
    <scope>NUCLEOTIDE SEQUENCE</scope>
    <source>
        <strain evidence="1">M-RB-37</strain>
    </source>
</reference>
<dbReference type="RefSeq" id="WP_308974565.1">
    <property type="nucleotide sequence ID" value="NZ_JAVIDL010000030.1"/>
</dbReference>
<protein>
    <recommendedName>
        <fullName evidence="3">Cupin domain-containing protein</fullName>
    </recommendedName>
</protein>
<dbReference type="SUPFAM" id="SSF51182">
    <property type="entry name" value="RmlC-like cupins"/>
    <property type="match status" value="1"/>
</dbReference>